<dbReference type="eggNOG" id="COG0583">
    <property type="taxonomic scope" value="Bacteria"/>
</dbReference>
<dbReference type="CDD" id="cd05466">
    <property type="entry name" value="PBP2_LTTR_substrate"/>
    <property type="match status" value="1"/>
</dbReference>
<reference evidence="6 7" key="1">
    <citation type="journal article" date="2011" name="Stand. Genomic Sci.">
        <title>Complete genome sequence of Rhodospirillum rubrum type strain (S1).</title>
        <authorList>
            <person name="Munk A.C."/>
            <person name="Copeland A."/>
            <person name="Lucas S."/>
            <person name="Lapidus A."/>
            <person name="Del Rio T.G."/>
            <person name="Barry K."/>
            <person name="Detter J.C."/>
            <person name="Hammon N."/>
            <person name="Israni S."/>
            <person name="Pitluck S."/>
            <person name="Brettin T."/>
            <person name="Bruce D."/>
            <person name="Han C."/>
            <person name="Tapia R."/>
            <person name="Gilna P."/>
            <person name="Schmutz J."/>
            <person name="Larimer F."/>
            <person name="Land M."/>
            <person name="Kyrpides N.C."/>
            <person name="Mavromatis K."/>
            <person name="Richardson P."/>
            <person name="Rohde M."/>
            <person name="Goker M."/>
            <person name="Klenk H.P."/>
            <person name="Zhang Y."/>
            <person name="Roberts G.P."/>
            <person name="Reslewic S."/>
            <person name="Schwartz D.C."/>
        </authorList>
    </citation>
    <scope>NUCLEOTIDE SEQUENCE [LARGE SCALE GENOMIC DNA]</scope>
    <source>
        <strain evidence="7">ATCC 11170 / ATH 1.1.1 / DSM 467 / LMG 4362 / NCIMB 8255 / S1</strain>
    </source>
</reference>
<dbReference type="InterPro" id="IPR036390">
    <property type="entry name" value="WH_DNA-bd_sf"/>
</dbReference>
<dbReference type="EnsemblBacteria" id="ABC22340">
    <property type="protein sequence ID" value="ABC22340"/>
    <property type="gene ID" value="Rru_A1540"/>
</dbReference>
<keyword evidence="4" id="KW-0804">Transcription</keyword>
<evidence type="ECO:0000256" key="2">
    <source>
        <dbReference type="ARBA" id="ARBA00023015"/>
    </source>
</evidence>
<evidence type="ECO:0000256" key="1">
    <source>
        <dbReference type="ARBA" id="ARBA00009437"/>
    </source>
</evidence>
<gene>
    <name evidence="6" type="ordered locus">Rru_A1540</name>
</gene>
<dbReference type="AlphaFoldDB" id="Q2RU55"/>
<dbReference type="Pfam" id="PF03466">
    <property type="entry name" value="LysR_substrate"/>
    <property type="match status" value="1"/>
</dbReference>
<dbReference type="PhylomeDB" id="Q2RU55"/>
<dbReference type="GO" id="GO:0003700">
    <property type="term" value="F:DNA-binding transcription factor activity"/>
    <property type="evidence" value="ECO:0007669"/>
    <property type="project" value="InterPro"/>
</dbReference>
<dbReference type="STRING" id="269796.Rru_A1540"/>
<comment type="similarity">
    <text evidence="1">Belongs to the LysR transcriptional regulatory family.</text>
</comment>
<evidence type="ECO:0000313" key="7">
    <source>
        <dbReference type="Proteomes" id="UP000001929"/>
    </source>
</evidence>
<dbReference type="GO" id="GO:0000976">
    <property type="term" value="F:transcription cis-regulatory region binding"/>
    <property type="evidence" value="ECO:0007669"/>
    <property type="project" value="TreeGrafter"/>
</dbReference>
<accession>Q2RU55</accession>
<dbReference type="PATRIC" id="fig|269796.9.peg.1610"/>
<dbReference type="InterPro" id="IPR036388">
    <property type="entry name" value="WH-like_DNA-bd_sf"/>
</dbReference>
<proteinExistence type="inferred from homology"/>
<dbReference type="InterPro" id="IPR005119">
    <property type="entry name" value="LysR_subst-bd"/>
</dbReference>
<dbReference type="Gene3D" id="3.40.190.10">
    <property type="entry name" value="Periplasmic binding protein-like II"/>
    <property type="match status" value="2"/>
</dbReference>
<keyword evidence="2" id="KW-0805">Transcription regulation</keyword>
<dbReference type="EMBL" id="CP000230">
    <property type="protein sequence ID" value="ABC22340.1"/>
    <property type="molecule type" value="Genomic_DNA"/>
</dbReference>
<dbReference type="Gene3D" id="1.10.10.10">
    <property type="entry name" value="Winged helix-like DNA-binding domain superfamily/Winged helix DNA-binding domain"/>
    <property type="match status" value="1"/>
</dbReference>
<keyword evidence="3" id="KW-0238">DNA-binding</keyword>
<keyword evidence="7" id="KW-1185">Reference proteome</keyword>
<name>Q2RU55_RHORT</name>
<evidence type="ECO:0000256" key="4">
    <source>
        <dbReference type="ARBA" id="ARBA00023163"/>
    </source>
</evidence>
<dbReference type="SUPFAM" id="SSF46785">
    <property type="entry name" value="Winged helix' DNA-binding domain"/>
    <property type="match status" value="1"/>
</dbReference>
<protein>
    <submittedName>
        <fullName evidence="6">Transcriptional regulator, LysR family</fullName>
    </submittedName>
</protein>
<dbReference type="InterPro" id="IPR000847">
    <property type="entry name" value="LysR_HTH_N"/>
</dbReference>
<dbReference type="Pfam" id="PF00126">
    <property type="entry name" value="HTH_1"/>
    <property type="match status" value="1"/>
</dbReference>
<dbReference type="Proteomes" id="UP000001929">
    <property type="component" value="Chromosome"/>
</dbReference>
<dbReference type="HOGENOM" id="CLU_039613_0_0_5"/>
<dbReference type="SUPFAM" id="SSF53850">
    <property type="entry name" value="Periplasmic binding protein-like II"/>
    <property type="match status" value="1"/>
</dbReference>
<dbReference type="PROSITE" id="PS50931">
    <property type="entry name" value="HTH_LYSR"/>
    <property type="match status" value="1"/>
</dbReference>
<feature type="domain" description="HTH lysR-type" evidence="5">
    <location>
        <begin position="40"/>
        <end position="97"/>
    </location>
</feature>
<dbReference type="KEGG" id="rru:Rru_A1540"/>
<evidence type="ECO:0000256" key="3">
    <source>
        <dbReference type="ARBA" id="ARBA00023125"/>
    </source>
</evidence>
<organism evidence="6 7">
    <name type="scientific">Rhodospirillum rubrum (strain ATCC 11170 / ATH 1.1.1 / DSM 467 / LMG 4362 / NCIMB 8255 / S1)</name>
    <dbReference type="NCBI Taxonomy" id="269796"/>
    <lineage>
        <taxon>Bacteria</taxon>
        <taxon>Pseudomonadati</taxon>
        <taxon>Pseudomonadota</taxon>
        <taxon>Alphaproteobacteria</taxon>
        <taxon>Rhodospirillales</taxon>
        <taxon>Rhodospirillaceae</taxon>
        <taxon>Rhodospirillum</taxon>
    </lineage>
</organism>
<dbReference type="PANTHER" id="PTHR30126">
    <property type="entry name" value="HTH-TYPE TRANSCRIPTIONAL REGULATOR"/>
    <property type="match status" value="1"/>
</dbReference>
<evidence type="ECO:0000313" key="6">
    <source>
        <dbReference type="EMBL" id="ABC22340.1"/>
    </source>
</evidence>
<sequence length="334" mass="36669">MDSRLHAGIPWVKFRVFNLHSRKRLPMPLPSRPPPPLSDIDIRLLKVFRTVAECGGFSAAEVELNIGRAAISLHMADLERRLGLRLCRRGRAGFLLTDEGKRVLDATLRLLAALESFRAEINALHSSLRGDLAIGITDNLVTLPRMRVTDALRALKHRAPEVRVSIRMIPPNEIERGVLDGRLQVGVVPRGRRLPGLSEVALYDEDSRLFCGEGHPLFALPEAAVSAAQVAAADAVAPTLERHGAAETLHRGLKVTATATDREGVAFLVLTGCYLGFLPTHYARQWVERGVMRALLPQTHHYSVEFVAITRKGGHPNLVLETFLGLLFGEGSAP</sequence>
<dbReference type="PANTHER" id="PTHR30126:SF98">
    <property type="entry name" value="HTH-TYPE TRANSCRIPTIONAL ACTIVATOR BAUR"/>
    <property type="match status" value="1"/>
</dbReference>
<evidence type="ECO:0000259" key="5">
    <source>
        <dbReference type="PROSITE" id="PS50931"/>
    </source>
</evidence>